<dbReference type="CDD" id="cd01647">
    <property type="entry name" value="RT_LTR"/>
    <property type="match status" value="1"/>
</dbReference>
<evidence type="ECO:0000259" key="2">
    <source>
        <dbReference type="PROSITE" id="PS50994"/>
    </source>
</evidence>
<accession>A5C896</accession>
<dbReference type="GO" id="GO:0004523">
    <property type="term" value="F:RNA-DNA hybrid ribonuclease activity"/>
    <property type="evidence" value="ECO:0007669"/>
    <property type="project" value="InterPro"/>
</dbReference>
<dbReference type="InterPro" id="IPR001584">
    <property type="entry name" value="Integrase_cat-core"/>
</dbReference>
<dbReference type="InterPro" id="IPR012337">
    <property type="entry name" value="RNaseH-like_sf"/>
</dbReference>
<dbReference type="Pfam" id="PF13456">
    <property type="entry name" value="RVT_3"/>
    <property type="match status" value="1"/>
</dbReference>
<dbReference type="InterPro" id="IPR041577">
    <property type="entry name" value="RT_RNaseH_2"/>
</dbReference>
<dbReference type="GO" id="GO:0003676">
    <property type="term" value="F:nucleic acid binding"/>
    <property type="evidence" value="ECO:0007669"/>
    <property type="project" value="InterPro"/>
</dbReference>
<dbReference type="PANTHER" id="PTHR48475">
    <property type="entry name" value="RIBONUCLEASE H"/>
    <property type="match status" value="1"/>
</dbReference>
<feature type="domain" description="Integrase catalytic" evidence="2">
    <location>
        <begin position="668"/>
        <end position="827"/>
    </location>
</feature>
<evidence type="ECO:0000259" key="1">
    <source>
        <dbReference type="PROSITE" id="PS50878"/>
    </source>
</evidence>
<dbReference type="PROSITE" id="PS50878">
    <property type="entry name" value="RT_POL"/>
    <property type="match status" value="1"/>
</dbReference>
<dbReference type="Gene3D" id="3.10.10.10">
    <property type="entry name" value="HIV Type 1 Reverse Transcriptase, subunit A, domain 1"/>
    <property type="match status" value="1"/>
</dbReference>
<feature type="domain" description="Reverse transcriptase" evidence="1">
    <location>
        <begin position="1"/>
        <end position="209"/>
    </location>
</feature>
<organism evidence="3">
    <name type="scientific">Vitis vinifera</name>
    <name type="common">Grape</name>
    <dbReference type="NCBI Taxonomy" id="29760"/>
    <lineage>
        <taxon>Eukaryota</taxon>
        <taxon>Viridiplantae</taxon>
        <taxon>Streptophyta</taxon>
        <taxon>Embryophyta</taxon>
        <taxon>Tracheophyta</taxon>
        <taxon>Spermatophyta</taxon>
        <taxon>Magnoliopsida</taxon>
        <taxon>eudicotyledons</taxon>
        <taxon>Gunneridae</taxon>
        <taxon>Pentapetalae</taxon>
        <taxon>rosids</taxon>
        <taxon>Vitales</taxon>
        <taxon>Vitaceae</taxon>
        <taxon>Viteae</taxon>
        <taxon>Vitis</taxon>
    </lineage>
</organism>
<dbReference type="SUPFAM" id="SSF53098">
    <property type="entry name" value="Ribonuclease H-like"/>
    <property type="match status" value="2"/>
</dbReference>
<dbReference type="InterPro" id="IPR036397">
    <property type="entry name" value="RNaseH_sf"/>
</dbReference>
<dbReference type="PANTHER" id="PTHR48475:SF2">
    <property type="entry name" value="RIBONUCLEASE H"/>
    <property type="match status" value="1"/>
</dbReference>
<gene>
    <name evidence="3" type="ORF">VITISV_022768</name>
</gene>
<dbReference type="InterPro" id="IPR002156">
    <property type="entry name" value="RNaseH_domain"/>
</dbReference>
<dbReference type="InterPro" id="IPR043128">
    <property type="entry name" value="Rev_trsase/Diguanyl_cyclase"/>
</dbReference>
<name>A5C896_VITVI</name>
<reference evidence="3" key="1">
    <citation type="journal article" date="2007" name="PLoS ONE">
        <title>The first genome sequence of an elite grapevine cultivar (Pinot noir Vitis vinifera L.): coping with a highly heterozygous genome.</title>
        <authorList>
            <person name="Velasco R."/>
            <person name="Zharkikh A."/>
            <person name="Troggio M."/>
            <person name="Cartwright D.A."/>
            <person name="Cestaro A."/>
            <person name="Pruss D."/>
            <person name="Pindo M."/>
            <person name="FitzGerald L.M."/>
            <person name="Vezzulli S."/>
            <person name="Reid J."/>
            <person name="Malacarne G."/>
            <person name="Iliev D."/>
            <person name="Coppola G."/>
            <person name="Wardell B."/>
            <person name="Micheletti D."/>
            <person name="Macalma T."/>
            <person name="Facci M."/>
            <person name="Mitchell J.T."/>
            <person name="Perazzolli M."/>
            <person name="Eldredge G."/>
            <person name="Gatto P."/>
            <person name="Oyzerski R."/>
            <person name="Moretto M."/>
            <person name="Gutin N."/>
            <person name="Stefanini M."/>
            <person name="Chen Y."/>
            <person name="Segala C."/>
            <person name="Davenport C."/>
            <person name="Dematte L."/>
            <person name="Mraz A."/>
            <person name="Battilana J."/>
            <person name="Stormo K."/>
            <person name="Costa F."/>
            <person name="Tao Q."/>
            <person name="Si-Ammour A."/>
            <person name="Harkins T."/>
            <person name="Lackey A."/>
            <person name="Perbost C."/>
            <person name="Taillon B."/>
            <person name="Stella A."/>
            <person name="Solovyev V."/>
            <person name="Fawcett J.A."/>
            <person name="Sterck L."/>
            <person name="Vandepoele K."/>
            <person name="Grando S.M."/>
            <person name="Toppo S."/>
            <person name="Moser C."/>
            <person name="Lanchbury J."/>
            <person name="Bogden R."/>
            <person name="Skolnick M."/>
            <person name="Sgaramella V."/>
            <person name="Bhatnagar S.K."/>
            <person name="Fontana P."/>
            <person name="Gutin A."/>
            <person name="Van de Peer Y."/>
            <person name="Salamini F."/>
            <person name="Viola R."/>
        </authorList>
    </citation>
    <scope>NUCLEOTIDE SEQUENCE</scope>
</reference>
<dbReference type="InterPro" id="IPR000477">
    <property type="entry name" value="RT_dom"/>
</dbReference>
<dbReference type="CDD" id="cd09279">
    <property type="entry name" value="RNase_HI_like"/>
    <property type="match status" value="1"/>
</dbReference>
<dbReference type="Gene3D" id="3.30.70.270">
    <property type="match status" value="2"/>
</dbReference>
<dbReference type="GO" id="GO:0015074">
    <property type="term" value="P:DNA integration"/>
    <property type="evidence" value="ECO:0007669"/>
    <property type="project" value="InterPro"/>
</dbReference>
<dbReference type="Pfam" id="PF00078">
    <property type="entry name" value="RVT_1"/>
    <property type="match status" value="1"/>
</dbReference>
<protein>
    <submittedName>
        <fullName evidence="3">Uncharacterized protein</fullName>
    </submittedName>
</protein>
<dbReference type="Gene3D" id="3.30.420.10">
    <property type="entry name" value="Ribonuclease H-like superfamily/Ribonuclease H"/>
    <property type="match status" value="2"/>
</dbReference>
<dbReference type="Pfam" id="PF00665">
    <property type="entry name" value="rve"/>
    <property type="match status" value="1"/>
</dbReference>
<dbReference type="Pfam" id="PF17919">
    <property type="entry name" value="RT_RNaseH_2"/>
    <property type="match status" value="1"/>
</dbReference>
<proteinExistence type="predicted"/>
<dbReference type="AlphaFoldDB" id="A5C896"/>
<dbReference type="PROSITE" id="PS50994">
    <property type="entry name" value="INTEGRASE"/>
    <property type="match status" value="1"/>
</dbReference>
<evidence type="ECO:0000313" key="3">
    <source>
        <dbReference type="EMBL" id="CAN64323.1"/>
    </source>
</evidence>
<dbReference type="SUPFAM" id="SSF56672">
    <property type="entry name" value="DNA/RNA polymerases"/>
    <property type="match status" value="1"/>
</dbReference>
<sequence>MTGIHPSITSHRLNVLPTARPIRQRVRRFHPDSKKIIRNEMDKFKCCSGTQKRRQMAGMRDYTNLNNACPKDSFPLPRIDQIVDSTAGQGMLSFLDAFSGYHQIPRSLDDEEKTAFITPHGLYCYKVMPFGLKNADATYQRLMTKIFKPLIGHTVEVYIDDIVVKSKTREEHVLHLQEVFYLLRKYDMKLNPSKCAFGISVGKFLGFMVSQRGIEVSSDQIKAVMETPPPRSKKELQRLTGKLVALGRFIARFTDELQPFFLAIRKAGATGWTDSCQNAFGKIKHCLKQPPILSSPILKEKLYMYLAVSEWAISVVLFRCPSPKEQKPIYYINRALADVKTRYSKMELTTLALRSAAQKLRPYFQAHPTVVQTDQLLRNILHKPDLTGRMLQWAIELSEFGIEFQPRLSMKCQVMADFVLEYSRRPIQRKEPDEQEWWTLRVDGASRSSGSGVGLLLQSPTRENLEQAIRLGFPASNNEAEYEAILSGLDLALALSVSKLRVYSDSQLVVKHTIEKIRRIENGRADTLVGIATSLPIKETIFLPIHVQANSSIAETSTCNAITASQPDIQEWTNDIIQYLRTGTLPEDPKQAHKIRVQAARFTLIGGHLYKRSFTGSYIRYLSHSEALFVLAELHEGKDAAAYVKKCDKCQKHALIPHIPSETLKPISGPWPFAQWGMDIVGPLPAAPAQNKFLLVAMDYFSKWVEVEAYASIKDKDVTKFVWKNIICRFGIPQTIIADNGPQFDSIAFRNFCSELNIRNSYSTPRYPQSNGQAEATNKTLITALKKRLEQAKGKWVEELLGVLWAYRTTPERPTGNTPFALAYGMDAIVPTEIGLPTIRIEAGKQDDANAELGRNLDWADEVRESASIRMADYQQRASAHYNRKVRPRSFKNGILVLRKVFENTAETGVGKFQANWEGPYVISKSSESGAYHLQKLDRTPLLRPWNVSNLK</sequence>
<dbReference type="EMBL" id="AM485793">
    <property type="protein sequence ID" value="CAN64323.1"/>
    <property type="molecule type" value="Genomic_DNA"/>
</dbReference>
<dbReference type="InterPro" id="IPR043502">
    <property type="entry name" value="DNA/RNA_pol_sf"/>
</dbReference>